<dbReference type="Proteomes" id="UP000663281">
    <property type="component" value="Chromosome"/>
</dbReference>
<keyword evidence="2" id="KW-0288">FMN</keyword>
<keyword evidence="3" id="KW-0249">Electron transport</keyword>
<dbReference type="InterPro" id="IPR001094">
    <property type="entry name" value="Flavdoxin-like"/>
</dbReference>
<dbReference type="KEGG" id="scyp:JYB88_05330"/>
<dbReference type="GO" id="GO:0016491">
    <property type="term" value="F:oxidoreductase activity"/>
    <property type="evidence" value="ECO:0007669"/>
    <property type="project" value="TreeGrafter"/>
</dbReference>
<dbReference type="EMBL" id="CP071504">
    <property type="protein sequence ID" value="QSX31065.1"/>
    <property type="molecule type" value="Genomic_DNA"/>
</dbReference>
<dbReference type="AlphaFoldDB" id="A0A975ALC4"/>
<evidence type="ECO:0000256" key="3">
    <source>
        <dbReference type="ARBA" id="ARBA00022982"/>
    </source>
</evidence>
<dbReference type="PROSITE" id="PS50902">
    <property type="entry name" value="FLAVODOXIN_LIKE"/>
    <property type="match status" value="1"/>
</dbReference>
<reference evidence="5 6" key="1">
    <citation type="submission" date="2021-03" db="EMBL/GenBank/DDBJ databases">
        <title>Novel species identification of genus Shewanella.</title>
        <authorList>
            <person name="Liu G."/>
            <person name="Zhang Q."/>
        </authorList>
    </citation>
    <scope>NUCLEOTIDE SEQUENCE [LARGE SCALE GENOMIC DNA]</scope>
    <source>
        <strain evidence="5 6">FJAT-53726</strain>
    </source>
</reference>
<organism evidence="5 6">
    <name type="scientific">Shewanella cyperi</name>
    <dbReference type="NCBI Taxonomy" id="2814292"/>
    <lineage>
        <taxon>Bacteria</taxon>
        <taxon>Pseudomonadati</taxon>
        <taxon>Pseudomonadota</taxon>
        <taxon>Gammaproteobacteria</taxon>
        <taxon>Alteromonadales</taxon>
        <taxon>Shewanellaceae</taxon>
        <taxon>Shewanella</taxon>
    </lineage>
</organism>
<evidence type="ECO:0000256" key="1">
    <source>
        <dbReference type="ARBA" id="ARBA00022630"/>
    </source>
</evidence>
<evidence type="ECO:0000313" key="5">
    <source>
        <dbReference type="EMBL" id="QSX31065.1"/>
    </source>
</evidence>
<evidence type="ECO:0000259" key="4">
    <source>
        <dbReference type="PROSITE" id="PS50902"/>
    </source>
</evidence>
<dbReference type="InterPro" id="IPR029039">
    <property type="entry name" value="Flavoprotein-like_sf"/>
</dbReference>
<evidence type="ECO:0000256" key="2">
    <source>
        <dbReference type="ARBA" id="ARBA00022643"/>
    </source>
</evidence>
<proteinExistence type="predicted"/>
<dbReference type="NCBIfam" id="NF005989">
    <property type="entry name" value="PRK08105.1"/>
    <property type="match status" value="1"/>
</dbReference>
<dbReference type="GO" id="GO:0010181">
    <property type="term" value="F:FMN binding"/>
    <property type="evidence" value="ECO:0007669"/>
    <property type="project" value="InterPro"/>
</dbReference>
<gene>
    <name evidence="5" type="ORF">JYB88_05330</name>
</gene>
<keyword evidence="6" id="KW-1185">Reference proteome</keyword>
<dbReference type="GO" id="GO:0005829">
    <property type="term" value="C:cytosol"/>
    <property type="evidence" value="ECO:0007669"/>
    <property type="project" value="TreeGrafter"/>
</dbReference>
<dbReference type="PANTHER" id="PTHR19384">
    <property type="entry name" value="NITRIC OXIDE SYNTHASE-RELATED"/>
    <property type="match status" value="1"/>
</dbReference>
<dbReference type="Pfam" id="PF00258">
    <property type="entry name" value="Flavodoxin_1"/>
    <property type="match status" value="1"/>
</dbReference>
<keyword evidence="1" id="KW-0285">Flavoprotein</keyword>
<evidence type="ECO:0000313" key="6">
    <source>
        <dbReference type="Proteomes" id="UP000663281"/>
    </source>
</evidence>
<dbReference type="SUPFAM" id="SSF52218">
    <property type="entry name" value="Flavoproteins"/>
    <property type="match status" value="1"/>
</dbReference>
<dbReference type="PRINTS" id="PR00369">
    <property type="entry name" value="FLAVODOXIN"/>
</dbReference>
<name>A0A975ALC4_9GAMM</name>
<dbReference type="InterPro" id="IPR008254">
    <property type="entry name" value="Flavodoxin/NO_synth"/>
</dbReference>
<sequence>MKRVNLVFGTVYGSAQYVAETLGNELNRLGYAMRLWQPEELDGFLPTDNDYLLLVCSTTGQGDLPENILPWFYKVQAAGLYLPHLRYAVVGLGDSSYDNFCGAGIQLDELFAELGAIRVLPLLKIDAMETMEPELEALPWLTQWHQAATADAGN</sequence>
<feature type="domain" description="Flavodoxin-like" evidence="4">
    <location>
        <begin position="4"/>
        <end position="145"/>
    </location>
</feature>
<keyword evidence="3" id="KW-0813">Transport</keyword>
<accession>A0A975ALC4</accession>
<dbReference type="GO" id="GO:0050660">
    <property type="term" value="F:flavin adenine dinucleotide binding"/>
    <property type="evidence" value="ECO:0007669"/>
    <property type="project" value="TreeGrafter"/>
</dbReference>
<dbReference type="RefSeq" id="WP_207325736.1">
    <property type="nucleotide sequence ID" value="NZ_CP071504.1"/>
</dbReference>
<protein>
    <submittedName>
        <fullName evidence="5">Flavodoxin</fullName>
    </submittedName>
</protein>
<dbReference type="Gene3D" id="3.40.50.360">
    <property type="match status" value="1"/>
</dbReference>